<keyword evidence="3 4" id="KW-0574">Periplasm</keyword>
<proteinExistence type="inferred from homology"/>
<keyword evidence="6" id="KW-0969">Cilium</keyword>
<comment type="caution">
    <text evidence="6">The sequence shown here is derived from an EMBL/GenBank/DDBJ whole genome shotgun (WGS) entry which is preliminary data.</text>
</comment>
<evidence type="ECO:0000259" key="5">
    <source>
        <dbReference type="SMART" id="SM00858"/>
    </source>
</evidence>
<dbReference type="InterPro" id="IPR039246">
    <property type="entry name" value="Flagellar_FlgA"/>
</dbReference>
<dbReference type="InterPro" id="IPR017585">
    <property type="entry name" value="SAF_FlgA"/>
</dbReference>
<keyword evidence="2 4" id="KW-0732">Signal</keyword>
<sequence length="140" mass="14472">MLRAVILVLAMPISASAESLVALRTLPARTVITEADVALVDAKIDGALTALTPALGQEVKITVYAGRPLRAADIGPAALIDRNQTVQLVYHMAGLTILAEGRALERGPEGAVIRAMNIASKTTISGRVDALGRLIVGAAP</sequence>
<dbReference type="Gene3D" id="2.30.30.760">
    <property type="match status" value="1"/>
</dbReference>
<evidence type="ECO:0000313" key="7">
    <source>
        <dbReference type="Proteomes" id="UP001239680"/>
    </source>
</evidence>
<keyword evidence="7" id="KW-1185">Reference proteome</keyword>
<reference evidence="6 7" key="1">
    <citation type="submission" date="2023-08" db="EMBL/GenBank/DDBJ databases">
        <title>Characterization of two Paracoccaceae strains isolated from Phycosphere and proposal of Xinfangfangia lacusdiani sp. nov.</title>
        <authorList>
            <person name="Deng Y."/>
            <person name="Zhang Y.Q."/>
        </authorList>
    </citation>
    <scope>NUCLEOTIDE SEQUENCE [LARGE SCALE GENOMIC DNA]</scope>
    <source>
        <strain evidence="6 7">CPCC 101601</strain>
    </source>
</reference>
<evidence type="ECO:0000256" key="3">
    <source>
        <dbReference type="ARBA" id="ARBA00022764"/>
    </source>
</evidence>
<dbReference type="PANTHER" id="PTHR36307:SF1">
    <property type="entry name" value="FLAGELLA BASAL BODY P-RING FORMATION PROTEIN FLGA"/>
    <property type="match status" value="1"/>
</dbReference>
<keyword evidence="4" id="KW-1005">Bacterial flagellum biogenesis</keyword>
<dbReference type="Proteomes" id="UP001239680">
    <property type="component" value="Unassembled WGS sequence"/>
</dbReference>
<feature type="chain" id="PRO_5045009915" description="Flagella basal body P-ring formation protein FlgA" evidence="4">
    <location>
        <begin position="18"/>
        <end position="140"/>
    </location>
</feature>
<comment type="similarity">
    <text evidence="4">Belongs to the FlgA family.</text>
</comment>
<evidence type="ECO:0000313" key="6">
    <source>
        <dbReference type="EMBL" id="MDQ2065296.1"/>
    </source>
</evidence>
<evidence type="ECO:0000256" key="4">
    <source>
        <dbReference type="RuleBase" id="RU362063"/>
    </source>
</evidence>
<keyword evidence="6" id="KW-0966">Cell projection</keyword>
<dbReference type="CDD" id="cd11614">
    <property type="entry name" value="SAF_CpaB_FlgA_like"/>
    <property type="match status" value="1"/>
</dbReference>
<evidence type="ECO:0000256" key="1">
    <source>
        <dbReference type="ARBA" id="ARBA00004418"/>
    </source>
</evidence>
<organism evidence="6 7">
    <name type="scientific">Pseudogemmobacter lacusdianii</name>
    <dbReference type="NCBI Taxonomy" id="3069608"/>
    <lineage>
        <taxon>Bacteria</taxon>
        <taxon>Pseudomonadati</taxon>
        <taxon>Pseudomonadota</taxon>
        <taxon>Alphaproteobacteria</taxon>
        <taxon>Rhodobacterales</taxon>
        <taxon>Paracoccaceae</taxon>
        <taxon>Pseudogemmobacter</taxon>
    </lineage>
</organism>
<dbReference type="InterPro" id="IPR013974">
    <property type="entry name" value="SAF"/>
</dbReference>
<accession>A0ABU0VU93</accession>
<gene>
    <name evidence="6" type="primary">flgA</name>
    <name evidence="6" type="ORF">Q9295_02825</name>
</gene>
<comment type="subcellular location">
    <subcellularLocation>
        <location evidence="1 4">Periplasm</location>
    </subcellularLocation>
</comment>
<protein>
    <recommendedName>
        <fullName evidence="4">Flagella basal body P-ring formation protein FlgA</fullName>
    </recommendedName>
</protein>
<dbReference type="EMBL" id="JAVDBT010000002">
    <property type="protein sequence ID" value="MDQ2065296.1"/>
    <property type="molecule type" value="Genomic_DNA"/>
</dbReference>
<dbReference type="NCBIfam" id="TIGR03170">
    <property type="entry name" value="flgA_cterm"/>
    <property type="match status" value="1"/>
</dbReference>
<name>A0ABU0VU93_9RHOB</name>
<dbReference type="PANTHER" id="PTHR36307">
    <property type="entry name" value="FLAGELLA BASAL BODY P-RING FORMATION PROTEIN FLGA"/>
    <property type="match status" value="1"/>
</dbReference>
<feature type="signal peptide" evidence="4">
    <location>
        <begin position="1"/>
        <end position="17"/>
    </location>
</feature>
<dbReference type="SMART" id="SM00858">
    <property type="entry name" value="SAF"/>
    <property type="match status" value="1"/>
</dbReference>
<keyword evidence="6" id="KW-0282">Flagellum</keyword>
<feature type="domain" description="SAF" evidence="5">
    <location>
        <begin position="17"/>
        <end position="75"/>
    </location>
</feature>
<comment type="function">
    <text evidence="4">Involved in the assembly process of the P-ring formation. It may associate with FlgF on the rod constituting a structure essential for the P-ring assembly or may act as a modulator protein for the P-ring assembly.</text>
</comment>
<dbReference type="RefSeq" id="WP_306678988.1">
    <property type="nucleotide sequence ID" value="NZ_JAVDBT010000002.1"/>
</dbReference>
<evidence type="ECO:0000256" key="2">
    <source>
        <dbReference type="ARBA" id="ARBA00022729"/>
    </source>
</evidence>
<dbReference type="Pfam" id="PF13144">
    <property type="entry name" value="ChapFlgA"/>
    <property type="match status" value="1"/>
</dbReference>